<reference evidence="3 4" key="2">
    <citation type="journal article" date="2017" name="Front. Plant Sci.">
        <title>Gene Classification and Mining of Molecular Markers Useful in Red Clover (Trifolium pratense) Breeding.</title>
        <authorList>
            <person name="Istvanek J."/>
            <person name="Dluhosova J."/>
            <person name="Dluhos P."/>
            <person name="Patkova L."/>
            <person name="Nedelnik J."/>
            <person name="Repkova J."/>
        </authorList>
    </citation>
    <scope>NUCLEOTIDE SEQUENCE [LARGE SCALE GENOMIC DNA]</scope>
    <source>
        <strain evidence="4">cv. Tatra</strain>
        <tissue evidence="3">Young leaves</tissue>
    </source>
</reference>
<protein>
    <submittedName>
        <fullName evidence="3">NADP-dependent alkenal double bond reductase p2</fullName>
    </submittedName>
</protein>
<feature type="non-terminal residue" evidence="3">
    <location>
        <position position="100"/>
    </location>
</feature>
<organism evidence="3 4">
    <name type="scientific">Trifolium pratense</name>
    <name type="common">Red clover</name>
    <dbReference type="NCBI Taxonomy" id="57577"/>
    <lineage>
        <taxon>Eukaryota</taxon>
        <taxon>Viridiplantae</taxon>
        <taxon>Streptophyta</taxon>
        <taxon>Embryophyta</taxon>
        <taxon>Tracheophyta</taxon>
        <taxon>Spermatophyta</taxon>
        <taxon>Magnoliopsida</taxon>
        <taxon>eudicotyledons</taxon>
        <taxon>Gunneridae</taxon>
        <taxon>Pentapetalae</taxon>
        <taxon>rosids</taxon>
        <taxon>fabids</taxon>
        <taxon>Fabales</taxon>
        <taxon>Fabaceae</taxon>
        <taxon>Papilionoideae</taxon>
        <taxon>50 kb inversion clade</taxon>
        <taxon>NPAAA clade</taxon>
        <taxon>Hologalegina</taxon>
        <taxon>IRL clade</taxon>
        <taxon>Trifolieae</taxon>
        <taxon>Trifolium</taxon>
    </lineage>
</organism>
<dbReference type="AlphaFoldDB" id="A0A2K3LA27"/>
<dbReference type="Pfam" id="PF16884">
    <property type="entry name" value="ADH_N_2"/>
    <property type="match status" value="1"/>
</dbReference>
<dbReference type="STRING" id="57577.A0A2K3LA27"/>
<dbReference type="PANTHER" id="PTHR43205">
    <property type="entry name" value="PROSTAGLANDIN REDUCTASE"/>
    <property type="match status" value="1"/>
</dbReference>
<keyword evidence="1" id="KW-0560">Oxidoreductase</keyword>
<sequence length="100" mass="11169">MGKNRVGDEIQNKQIIFRDYVIGYTQEADLYISTIKLQVPQGSNAVLVKNMYLSCDPTMQFLMRKDESPLSGSYKYIPGSPIYGFGVAKILDSGHPSFIA</sequence>
<dbReference type="InterPro" id="IPR011032">
    <property type="entry name" value="GroES-like_sf"/>
</dbReference>
<dbReference type="Gene3D" id="3.90.180.10">
    <property type="entry name" value="Medium-chain alcohol dehydrogenases, catalytic domain"/>
    <property type="match status" value="1"/>
</dbReference>
<evidence type="ECO:0000256" key="1">
    <source>
        <dbReference type="ARBA" id="ARBA00023002"/>
    </source>
</evidence>
<reference evidence="3 4" key="1">
    <citation type="journal article" date="2014" name="Am. J. Bot.">
        <title>Genome assembly and annotation for red clover (Trifolium pratense; Fabaceae).</title>
        <authorList>
            <person name="Istvanek J."/>
            <person name="Jaros M."/>
            <person name="Krenek A."/>
            <person name="Repkova J."/>
        </authorList>
    </citation>
    <scope>NUCLEOTIDE SEQUENCE [LARGE SCALE GENOMIC DNA]</scope>
    <source>
        <strain evidence="4">cv. Tatra</strain>
        <tissue evidence="3">Young leaves</tissue>
    </source>
</reference>
<gene>
    <name evidence="3" type="ORF">L195_g031327</name>
</gene>
<dbReference type="GO" id="GO:0032440">
    <property type="term" value="F:2-alkenal reductase [NAD(P)H] activity"/>
    <property type="evidence" value="ECO:0007669"/>
    <property type="project" value="TreeGrafter"/>
</dbReference>
<dbReference type="SUPFAM" id="SSF50129">
    <property type="entry name" value="GroES-like"/>
    <property type="match status" value="1"/>
</dbReference>
<evidence type="ECO:0000259" key="2">
    <source>
        <dbReference type="Pfam" id="PF16884"/>
    </source>
</evidence>
<evidence type="ECO:0000313" key="4">
    <source>
        <dbReference type="Proteomes" id="UP000236291"/>
    </source>
</evidence>
<accession>A0A2K3LA27</accession>
<dbReference type="Proteomes" id="UP000236291">
    <property type="component" value="Unassembled WGS sequence"/>
</dbReference>
<dbReference type="InterPro" id="IPR041694">
    <property type="entry name" value="ADH_N_2"/>
</dbReference>
<dbReference type="PANTHER" id="PTHR43205:SF47">
    <property type="entry name" value="NADP-DEPENDENT ALKENAL DOUBLE BOND REDUCTASE"/>
    <property type="match status" value="1"/>
</dbReference>
<dbReference type="EMBL" id="ASHM01028971">
    <property type="protein sequence ID" value="PNX75392.1"/>
    <property type="molecule type" value="Genomic_DNA"/>
</dbReference>
<comment type="caution">
    <text evidence="3">The sequence shown here is derived from an EMBL/GenBank/DDBJ whole genome shotgun (WGS) entry which is preliminary data.</text>
</comment>
<name>A0A2K3LA27_TRIPR</name>
<dbReference type="InterPro" id="IPR045010">
    <property type="entry name" value="MDR_fam"/>
</dbReference>
<evidence type="ECO:0000313" key="3">
    <source>
        <dbReference type="EMBL" id="PNX75392.1"/>
    </source>
</evidence>
<proteinExistence type="predicted"/>
<feature type="domain" description="Oxidoreductase N-terminal" evidence="2">
    <location>
        <begin position="13"/>
        <end position="98"/>
    </location>
</feature>